<protein>
    <submittedName>
        <fullName evidence="3">Trp region conserved hypothetical membrane protein</fullName>
    </submittedName>
</protein>
<dbReference type="OrthoDB" id="4955044at2"/>
<dbReference type="InterPro" id="IPR019051">
    <property type="entry name" value="Trp_biosyn_TM_oprn/chp"/>
</dbReference>
<feature type="compositionally biased region" description="Acidic residues" evidence="1">
    <location>
        <begin position="183"/>
        <end position="194"/>
    </location>
</feature>
<dbReference type="STRING" id="1814289.SAMN05216410_3078"/>
<keyword evidence="2" id="KW-1133">Transmembrane helix</keyword>
<feature type="transmembrane region" description="Helical" evidence="2">
    <location>
        <begin position="87"/>
        <end position="107"/>
    </location>
</feature>
<feature type="transmembrane region" description="Helical" evidence="2">
    <location>
        <begin position="135"/>
        <end position="156"/>
    </location>
</feature>
<keyword evidence="4" id="KW-1185">Reference proteome</keyword>
<sequence>MSEDASAAANPRAARRRVVLSLVLLGAAAVATAAPTWLTTYASTVLNEQVKVVVTGTSAAPGVSAAALVVVAAGLALGLVGRIARWFSLLVVIAGGLVIAGSGFNFIRSPDAAARSGVADATGVIGVVGDVTVSYAPYLALVCGLAIIAVAVRAAVAPIDWGSRTTKYDTPVHGQDAPQESAPDTDETDLDERDAWDALTQGDDPT</sequence>
<evidence type="ECO:0000313" key="3">
    <source>
        <dbReference type="EMBL" id="SDD26572.1"/>
    </source>
</evidence>
<proteinExistence type="predicted"/>
<evidence type="ECO:0000256" key="2">
    <source>
        <dbReference type="SAM" id="Phobius"/>
    </source>
</evidence>
<dbReference type="RefSeq" id="WP_093184707.1">
    <property type="nucleotide sequence ID" value="NZ_FMYH01000006.1"/>
</dbReference>
<dbReference type="EMBL" id="FMYH01000006">
    <property type="protein sequence ID" value="SDD26572.1"/>
    <property type="molecule type" value="Genomic_DNA"/>
</dbReference>
<dbReference type="AlphaFoldDB" id="A0A1G6TBR5"/>
<name>A0A1G6TBR5_9MICO</name>
<reference evidence="3 4" key="1">
    <citation type="submission" date="2016-09" db="EMBL/GenBank/DDBJ databases">
        <authorList>
            <person name="Capua I."/>
            <person name="De Benedictis P."/>
            <person name="Joannis T."/>
            <person name="Lombin L.H."/>
            <person name="Cattoli G."/>
        </authorList>
    </citation>
    <scope>NUCLEOTIDE SEQUENCE [LARGE SCALE GENOMIC DNA]</scope>
    <source>
        <strain evidence="3 4">ISLP-3</strain>
    </source>
</reference>
<evidence type="ECO:0000256" key="1">
    <source>
        <dbReference type="SAM" id="MobiDB-lite"/>
    </source>
</evidence>
<gene>
    <name evidence="3" type="ORF">SAMN05216410_3078</name>
</gene>
<organism evidence="3 4">
    <name type="scientific">Sanguibacter gelidistatuariae</name>
    <dbReference type="NCBI Taxonomy" id="1814289"/>
    <lineage>
        <taxon>Bacteria</taxon>
        <taxon>Bacillati</taxon>
        <taxon>Actinomycetota</taxon>
        <taxon>Actinomycetes</taxon>
        <taxon>Micrococcales</taxon>
        <taxon>Sanguibacteraceae</taxon>
        <taxon>Sanguibacter</taxon>
    </lineage>
</organism>
<feature type="region of interest" description="Disordered" evidence="1">
    <location>
        <begin position="167"/>
        <end position="206"/>
    </location>
</feature>
<evidence type="ECO:0000313" key="4">
    <source>
        <dbReference type="Proteomes" id="UP000199039"/>
    </source>
</evidence>
<dbReference type="Proteomes" id="UP000199039">
    <property type="component" value="Unassembled WGS sequence"/>
</dbReference>
<accession>A0A1G6TBR5</accession>
<feature type="transmembrane region" description="Helical" evidence="2">
    <location>
        <begin position="57"/>
        <end position="80"/>
    </location>
</feature>
<dbReference type="Pfam" id="PF09534">
    <property type="entry name" value="Trp_oprn_chp"/>
    <property type="match status" value="1"/>
</dbReference>
<keyword evidence="2" id="KW-0472">Membrane</keyword>
<keyword evidence="2" id="KW-0812">Transmembrane</keyword>